<reference evidence="2 3" key="2">
    <citation type="submission" date="2024-07" db="EMBL/GenBank/DDBJ databases">
        <authorList>
            <person name="Akdeniz Z."/>
        </authorList>
    </citation>
    <scope>NUCLEOTIDE SEQUENCE [LARGE SCALE GENOMIC DNA]</scope>
</reference>
<evidence type="ECO:0000313" key="1">
    <source>
        <dbReference type="EMBL" id="CAI9961379.1"/>
    </source>
</evidence>
<accession>A0AA86QKS6</accession>
<dbReference type="EMBL" id="CAXDID020000276">
    <property type="protein sequence ID" value="CAL6069032.1"/>
    <property type="molecule type" value="Genomic_DNA"/>
</dbReference>
<evidence type="ECO:0000313" key="2">
    <source>
        <dbReference type="EMBL" id="CAL6069032.1"/>
    </source>
</evidence>
<dbReference type="Proteomes" id="UP001642409">
    <property type="component" value="Unassembled WGS sequence"/>
</dbReference>
<keyword evidence="3" id="KW-1185">Reference proteome</keyword>
<reference evidence="1" key="1">
    <citation type="submission" date="2023-06" db="EMBL/GenBank/DDBJ databases">
        <authorList>
            <person name="Kurt Z."/>
        </authorList>
    </citation>
    <scope>NUCLEOTIDE SEQUENCE</scope>
</reference>
<gene>
    <name evidence="1" type="ORF">HINF_LOCUS49024</name>
    <name evidence="2" type="ORF">HINF_LOCUS53784</name>
</gene>
<proteinExistence type="predicted"/>
<protein>
    <submittedName>
        <fullName evidence="2">Hypothetical_protein</fullName>
    </submittedName>
</protein>
<evidence type="ECO:0000313" key="3">
    <source>
        <dbReference type="Proteomes" id="UP001642409"/>
    </source>
</evidence>
<dbReference type="AlphaFoldDB" id="A0AA86QKS6"/>
<name>A0AA86QKS6_9EUKA</name>
<comment type="caution">
    <text evidence="1">The sequence shown here is derived from an EMBL/GenBank/DDBJ whole genome shotgun (WGS) entry which is preliminary data.</text>
</comment>
<sequence length="118" mass="13623">MNEKLLIIKLPDFNLNCSAQKILILKIQLLQLYQKLLSLQFAWIPCTEFSKCQKTIDFGLSLDQFGFTISEILQLKYSGSKNVKRSGHTLINIKWNQNILTPFHFGHLVDEARIVDTV</sequence>
<organism evidence="1">
    <name type="scientific">Hexamita inflata</name>
    <dbReference type="NCBI Taxonomy" id="28002"/>
    <lineage>
        <taxon>Eukaryota</taxon>
        <taxon>Metamonada</taxon>
        <taxon>Diplomonadida</taxon>
        <taxon>Hexamitidae</taxon>
        <taxon>Hexamitinae</taxon>
        <taxon>Hexamita</taxon>
    </lineage>
</organism>
<dbReference type="EMBL" id="CATOUU010000940">
    <property type="protein sequence ID" value="CAI9961379.1"/>
    <property type="molecule type" value="Genomic_DNA"/>
</dbReference>